<dbReference type="EMBL" id="JAPTSV010000013">
    <property type="protein sequence ID" value="KAJ1521571.1"/>
    <property type="molecule type" value="Genomic_DNA"/>
</dbReference>
<dbReference type="GO" id="GO:0030488">
    <property type="term" value="P:tRNA methylation"/>
    <property type="evidence" value="ECO:0007669"/>
    <property type="project" value="TreeGrafter"/>
</dbReference>
<evidence type="ECO:0000256" key="9">
    <source>
        <dbReference type="ARBA" id="ARBA00023268"/>
    </source>
</evidence>
<dbReference type="GO" id="GO:0005737">
    <property type="term" value="C:cytoplasm"/>
    <property type="evidence" value="ECO:0007669"/>
    <property type="project" value="TreeGrafter"/>
</dbReference>
<dbReference type="Gene3D" id="3.40.50.150">
    <property type="entry name" value="Vaccinia Virus protein VP39"/>
    <property type="match status" value="1"/>
</dbReference>
<evidence type="ECO:0000256" key="3">
    <source>
        <dbReference type="ARBA" id="ARBA00012808"/>
    </source>
</evidence>
<evidence type="ECO:0000256" key="14">
    <source>
        <dbReference type="PROSITE-ProRule" id="PRU00176"/>
    </source>
</evidence>
<keyword evidence="9" id="KW-0511">Multifunctional enzyme</keyword>
<dbReference type="InterPro" id="IPR051422">
    <property type="entry name" value="AlkB_tRNA_MeTrf/Diox"/>
</dbReference>
<dbReference type="GO" id="GO:0008757">
    <property type="term" value="F:S-adenosylmethionine-dependent methyltransferase activity"/>
    <property type="evidence" value="ECO:0007669"/>
    <property type="project" value="InterPro"/>
</dbReference>
<evidence type="ECO:0000259" key="15">
    <source>
        <dbReference type="PROSITE" id="PS50102"/>
    </source>
</evidence>
<dbReference type="InterPro" id="IPR037151">
    <property type="entry name" value="AlkB-like_sf"/>
</dbReference>
<keyword evidence="6" id="KW-0862">Zinc</keyword>
<name>A0AAV7XD81_9NEOP</name>
<dbReference type="InterPro" id="IPR012677">
    <property type="entry name" value="Nucleotide-bd_a/b_plait_sf"/>
</dbReference>
<organism evidence="17 18">
    <name type="scientific">Megalurothrips usitatus</name>
    <name type="common">bean blossom thrips</name>
    <dbReference type="NCBI Taxonomy" id="439358"/>
    <lineage>
        <taxon>Eukaryota</taxon>
        <taxon>Metazoa</taxon>
        <taxon>Ecdysozoa</taxon>
        <taxon>Arthropoda</taxon>
        <taxon>Hexapoda</taxon>
        <taxon>Insecta</taxon>
        <taxon>Pterygota</taxon>
        <taxon>Neoptera</taxon>
        <taxon>Paraneoptera</taxon>
        <taxon>Thysanoptera</taxon>
        <taxon>Terebrantia</taxon>
        <taxon>Thripoidea</taxon>
        <taxon>Thripidae</taxon>
        <taxon>Megalurothrips</taxon>
    </lineage>
</organism>
<evidence type="ECO:0000256" key="6">
    <source>
        <dbReference type="ARBA" id="ARBA00022833"/>
    </source>
</evidence>
<keyword evidence="4" id="KW-0489">Methyltransferase</keyword>
<dbReference type="InterPro" id="IPR005123">
    <property type="entry name" value="Oxoglu/Fe-dep_dioxygenase_dom"/>
</dbReference>
<feature type="domain" description="Fe2OG dioxygenase" evidence="16">
    <location>
        <begin position="217"/>
        <end position="324"/>
    </location>
</feature>
<evidence type="ECO:0000256" key="4">
    <source>
        <dbReference type="ARBA" id="ARBA00022603"/>
    </source>
</evidence>
<evidence type="ECO:0000256" key="5">
    <source>
        <dbReference type="ARBA" id="ARBA00022679"/>
    </source>
</evidence>
<dbReference type="GO" id="GO:0106335">
    <property type="term" value="F:tRNA (5-carboxymethyluridine(34)-5-O)-methyltransferase activity"/>
    <property type="evidence" value="ECO:0007669"/>
    <property type="project" value="UniProtKB-EC"/>
</dbReference>
<protein>
    <recommendedName>
        <fullName evidence="3">tRNA (carboxymethyluridine(34)-5-O)-methyltransferase</fullName>
        <ecNumber evidence="3">2.1.1.229</ecNumber>
    </recommendedName>
    <alternativeName>
        <fullName evidence="12">Alkylated DNA repair protein alkB homolog 8</fullName>
    </alternativeName>
    <alternativeName>
        <fullName evidence="13">S-adenosyl-L-methionine-dependent tRNA methyltransferase ALKBH8</fullName>
    </alternativeName>
</protein>
<dbReference type="GO" id="GO:0002098">
    <property type="term" value="P:tRNA wobble uridine modification"/>
    <property type="evidence" value="ECO:0007669"/>
    <property type="project" value="TreeGrafter"/>
</dbReference>
<dbReference type="InterPro" id="IPR000504">
    <property type="entry name" value="RRM_dom"/>
</dbReference>
<evidence type="ECO:0000313" key="18">
    <source>
        <dbReference type="Proteomes" id="UP001075354"/>
    </source>
</evidence>
<dbReference type="Gene3D" id="2.60.120.590">
    <property type="entry name" value="Alpha-ketoglutarate-dependent dioxygenase AlkB-like"/>
    <property type="match status" value="1"/>
</dbReference>
<dbReference type="InterPro" id="IPR013216">
    <property type="entry name" value="Methyltransf_11"/>
</dbReference>
<dbReference type="AlphaFoldDB" id="A0AAV7XD81"/>
<dbReference type="PANTHER" id="PTHR13069:SF21">
    <property type="entry name" value="ALKYLATED DNA REPAIR PROTEIN ALKB HOMOLOG 8"/>
    <property type="match status" value="1"/>
</dbReference>
<evidence type="ECO:0000259" key="16">
    <source>
        <dbReference type="PROSITE" id="PS51471"/>
    </source>
</evidence>
<evidence type="ECO:0000256" key="13">
    <source>
        <dbReference type="ARBA" id="ARBA00049802"/>
    </source>
</evidence>
<evidence type="ECO:0000256" key="11">
    <source>
        <dbReference type="ARBA" id="ARBA00045506"/>
    </source>
</evidence>
<evidence type="ECO:0000313" key="17">
    <source>
        <dbReference type="EMBL" id="KAJ1521571.1"/>
    </source>
</evidence>
<comment type="catalytic activity">
    <reaction evidence="10">
        <text>5-(carboxymethyl)uridine(34) in tRNA + S-adenosyl-L-methionine = 5-(2-methoxy-2-oxoethyl)uridine(34) in tRNA + S-adenosyl-L-homocysteine</text>
        <dbReference type="Rhea" id="RHEA:43208"/>
        <dbReference type="Rhea" id="RHEA-COMP:10407"/>
        <dbReference type="Rhea" id="RHEA-COMP:10408"/>
        <dbReference type="ChEBI" id="CHEBI:57856"/>
        <dbReference type="ChEBI" id="CHEBI:59789"/>
        <dbReference type="ChEBI" id="CHEBI:74851"/>
        <dbReference type="ChEBI" id="CHEBI:74882"/>
        <dbReference type="EC" id="2.1.1.229"/>
    </reaction>
</comment>
<comment type="cofactor">
    <cofactor evidence="1">
        <name>Fe(2+)</name>
        <dbReference type="ChEBI" id="CHEBI:29033"/>
    </cofactor>
</comment>
<gene>
    <name evidence="17" type="ORF">ONE63_003226</name>
</gene>
<dbReference type="Pfam" id="PF13532">
    <property type="entry name" value="2OG-FeII_Oxy_2"/>
    <property type="match status" value="1"/>
</dbReference>
<evidence type="ECO:0000256" key="7">
    <source>
        <dbReference type="ARBA" id="ARBA00022884"/>
    </source>
</evidence>
<dbReference type="PROSITE" id="PS51471">
    <property type="entry name" value="FE2OG_OXY"/>
    <property type="match status" value="1"/>
</dbReference>
<dbReference type="Gene3D" id="3.30.70.330">
    <property type="match status" value="1"/>
</dbReference>
<evidence type="ECO:0000256" key="2">
    <source>
        <dbReference type="ARBA" id="ARBA00007879"/>
    </source>
</evidence>
<evidence type="ECO:0000256" key="8">
    <source>
        <dbReference type="ARBA" id="ARBA00023004"/>
    </source>
</evidence>
<reference evidence="17" key="1">
    <citation type="submission" date="2022-12" db="EMBL/GenBank/DDBJ databases">
        <title>Chromosome-level genome assembly of the bean flower thrips Megalurothrips usitatus.</title>
        <authorList>
            <person name="Ma L."/>
            <person name="Liu Q."/>
            <person name="Li H."/>
            <person name="Cai W."/>
        </authorList>
    </citation>
    <scope>NUCLEOTIDE SEQUENCE</scope>
    <source>
        <strain evidence="17">Cailab_2022a</strain>
    </source>
</reference>
<dbReference type="InterPro" id="IPR035979">
    <property type="entry name" value="RBD_domain_sf"/>
</dbReference>
<dbReference type="EC" id="2.1.1.229" evidence="3"/>
<keyword evidence="18" id="KW-1185">Reference proteome</keyword>
<keyword evidence="5" id="KW-0808">Transferase</keyword>
<dbReference type="Pfam" id="PF08241">
    <property type="entry name" value="Methyltransf_11"/>
    <property type="match status" value="1"/>
</dbReference>
<comment type="caution">
    <text evidence="17">The sequence shown here is derived from an EMBL/GenBank/DDBJ whole genome shotgun (WGS) entry which is preliminary data.</text>
</comment>
<dbReference type="Pfam" id="PF00076">
    <property type="entry name" value="RRM_1"/>
    <property type="match status" value="1"/>
</dbReference>
<evidence type="ECO:0000256" key="10">
    <source>
        <dbReference type="ARBA" id="ARBA00034996"/>
    </source>
</evidence>
<comment type="similarity">
    <text evidence="2">Belongs to the alkB family.</text>
</comment>
<evidence type="ECO:0000256" key="12">
    <source>
        <dbReference type="ARBA" id="ARBA00049786"/>
    </source>
</evidence>
<accession>A0AAV7XD81</accession>
<dbReference type="InterPro" id="IPR027450">
    <property type="entry name" value="AlkB-like"/>
</dbReference>
<sequence>MDANDSRARGVPRKVFSKQRKAVQYISADSKLALGAEPTKYIVICNSGLALGLTQEDVITLFAPYGAIEAVAMLPDKTYCFMAFNDESNARTAYESLHGIATVPHTKHLLVLAFAAELPKVTDPWATLPREGPPGLIVLEEFITVEEEDNLVKFLVWDSPDQGTQLKQRQVQHFGYEFRYGTNDVDEKCPLKQGIPEQCDFLHSRLNKRGFSQWNFFPEQLTVNRYLPGHGIPPHVDTHSVFDDPILILSLHSDIVMDFRDISGRKIPVFLPRRSLALMSGESRYGWTHGIASRMHDVVCTDGDKGLTLLPRGERISFTFRNLRRKKECFCSYPWLCDNQKQNTFRQQLTAIEVEKQFVRKVYEEISDHFSETRHTPWPNIVEFCKTFKTGQILIDIGCGNGKYFGKHAENVSLLEIGIDASAHLAEECSKRGFEVLNGDCLNLPFRSGIADGVLCIAVIHHLATHERRRRAIQEIARVLCKGGRALIYVWARNQQVHQEMSTYLKQNRKNRHAHGKASTALPSQNENECHEGALALPEYSDKTDSYDHRGDLPLPVHVNRTDFKHSDVLVPWKLKGRNKQANNDNQQQTYFRYYHVFEADELKRVCIEVPQIQVLETKYDQGNWSVLLRKLP</sequence>
<dbReference type="SUPFAM" id="SSF53335">
    <property type="entry name" value="S-adenosyl-L-methionine-dependent methyltransferases"/>
    <property type="match status" value="1"/>
</dbReference>
<keyword evidence="7 14" id="KW-0694">RNA-binding</keyword>
<keyword evidence="8" id="KW-0408">Iron</keyword>
<dbReference type="PROSITE" id="PS50102">
    <property type="entry name" value="RRM"/>
    <property type="match status" value="1"/>
</dbReference>
<dbReference type="SMART" id="SM00360">
    <property type="entry name" value="RRM"/>
    <property type="match status" value="1"/>
</dbReference>
<dbReference type="InterPro" id="IPR029063">
    <property type="entry name" value="SAM-dependent_MTases_sf"/>
</dbReference>
<dbReference type="CDD" id="cd02440">
    <property type="entry name" value="AdoMet_MTases"/>
    <property type="match status" value="1"/>
</dbReference>
<dbReference type="Proteomes" id="UP001075354">
    <property type="component" value="Chromosome 13"/>
</dbReference>
<dbReference type="GO" id="GO:0000049">
    <property type="term" value="F:tRNA binding"/>
    <property type="evidence" value="ECO:0007669"/>
    <property type="project" value="TreeGrafter"/>
</dbReference>
<evidence type="ECO:0000256" key="1">
    <source>
        <dbReference type="ARBA" id="ARBA00001954"/>
    </source>
</evidence>
<comment type="function">
    <text evidence="11">Catalyzes the methylation of 5-carboxymethyl uridine to 5-methylcarboxymethyl uridine at the wobble position of the anticodon loop in tRNA via its methyltransferase domain. Catalyzes the last step in the formation of 5-methylcarboxymethyl uridine at the wobble position of the anticodon loop in target tRNA. Has a preference for tRNA(Arg) and tRNA(Glu), and does not bind tRNA(Lys). Binds tRNA and catalyzes the iron and alpha-ketoglutarate dependent hydroxylation of 5-methylcarboxymethyl uridine at the wobble position of the anticodon loop in tRNA via its dioxygenase domain, giving rise to 5-(S)-methoxycarbonylhydroxymethyluridine; has a preference for tRNA(Gly). Required for normal survival after DNA damage. May inhibit apoptosis and promote cell survival and angiogenesis.</text>
</comment>
<feature type="domain" description="RRM" evidence="15">
    <location>
        <begin position="40"/>
        <end position="117"/>
    </location>
</feature>
<dbReference type="SUPFAM" id="SSF51197">
    <property type="entry name" value="Clavaminate synthase-like"/>
    <property type="match status" value="1"/>
</dbReference>
<dbReference type="GO" id="GO:0005634">
    <property type="term" value="C:nucleus"/>
    <property type="evidence" value="ECO:0007669"/>
    <property type="project" value="TreeGrafter"/>
</dbReference>
<dbReference type="SUPFAM" id="SSF54928">
    <property type="entry name" value="RNA-binding domain, RBD"/>
    <property type="match status" value="1"/>
</dbReference>
<proteinExistence type="inferred from homology"/>
<dbReference type="PANTHER" id="PTHR13069">
    <property type="entry name" value="ALKYLATED DNA REPAIR PROTEIN ALKB HOMOLOG 8"/>
    <property type="match status" value="1"/>
</dbReference>